<organism evidence="2 3">
    <name type="scientific">Xanthomonas phage Elanor</name>
    <dbReference type="NCBI Taxonomy" id="2939127"/>
    <lineage>
        <taxon>Viruses</taxon>
        <taxon>Duplodnaviria</taxon>
        <taxon>Heunggongvirae</taxon>
        <taxon>Uroviricota</taxon>
        <taxon>Caudoviricetes</taxon>
        <taxon>Mesyanzhinovviridae</taxon>
        <taxon>Bradleyvirinae</taxon>
        <taxon>Elanorvirus</taxon>
        <taxon>Elanorvirus elanor</taxon>
    </lineage>
</organism>
<dbReference type="Pfam" id="PF25109">
    <property type="entry name" value="HAD_PNKP"/>
    <property type="match status" value="1"/>
</dbReference>
<proteinExistence type="predicted"/>
<dbReference type="Gene3D" id="3.40.50.1000">
    <property type="entry name" value="HAD superfamily/HAD-like"/>
    <property type="match status" value="1"/>
</dbReference>
<dbReference type="InterPro" id="IPR056782">
    <property type="entry name" value="HAD_PNKP"/>
</dbReference>
<dbReference type="EMBL" id="ON189045">
    <property type="protein sequence ID" value="URA06984.1"/>
    <property type="molecule type" value="Genomic_DNA"/>
</dbReference>
<evidence type="ECO:0000313" key="2">
    <source>
        <dbReference type="EMBL" id="URA06984.1"/>
    </source>
</evidence>
<feature type="domain" description="Polynucleotide kinase PNKP phosphatase" evidence="1">
    <location>
        <begin position="105"/>
        <end position="255"/>
    </location>
</feature>
<reference evidence="2" key="1">
    <citation type="journal article" date="2022" name="Viruses">
        <title>Isolation of novel Xanthomonas phages for the plant pathogens X. translucens and X. campestris.</title>
        <authorList>
            <person name="Erdrich S.H."/>
            <person name="Sharma V."/>
            <person name="Schurr U."/>
            <person name="Arsova B."/>
            <person name="Frunzke J."/>
        </authorList>
    </citation>
    <scope>NUCLEOTIDE SEQUENCE</scope>
</reference>
<dbReference type="Proteomes" id="UP001056585">
    <property type="component" value="Segment"/>
</dbReference>
<name>A0A9E7E1V8_9CAUD</name>
<dbReference type="InterPro" id="IPR036412">
    <property type="entry name" value="HAD-like_sf"/>
</dbReference>
<dbReference type="InterPro" id="IPR023214">
    <property type="entry name" value="HAD_sf"/>
</dbReference>
<evidence type="ECO:0000313" key="3">
    <source>
        <dbReference type="Proteomes" id="UP001056585"/>
    </source>
</evidence>
<gene>
    <name evidence="2" type="ORF">Elanor_BL40016</name>
</gene>
<accession>A0A9E7E1V8</accession>
<dbReference type="SUPFAM" id="SSF56784">
    <property type="entry name" value="HAD-like"/>
    <property type="match status" value="1"/>
</dbReference>
<keyword evidence="3" id="KW-1185">Reference proteome</keyword>
<sequence length="255" mass="29580">MDVRLADGTTERRRYTVALDRQLDGLGRFKSLGRYEPELRDGEEVLWSIGDLTPTIVQVHAPNPAEVLRYLAYDFASTRGLEVDELSFDQYARYLEKPMKDKPLYIFDLDGTLATIDHRRPLVESDPKQWREFYAACDKDSPCQAVIRTANALYLAGADVWVWSGRSDEVADKTSEWLLRHLPWLREHDPFNSMGLRMRYAHDHQPDVKLKRLWLSQLHPDDRARLVAVFDDRKSVVDMWRAEGVPCFQVAPGDF</sequence>
<protein>
    <recommendedName>
        <fullName evidence="1">Polynucleotide kinase PNKP phosphatase domain-containing protein</fullName>
    </recommendedName>
</protein>
<evidence type="ECO:0000259" key="1">
    <source>
        <dbReference type="Pfam" id="PF25109"/>
    </source>
</evidence>